<accession>A0A7J6VZP6</accession>
<dbReference type="Proteomes" id="UP000554482">
    <property type="component" value="Unassembled WGS sequence"/>
</dbReference>
<evidence type="ECO:0000256" key="2">
    <source>
        <dbReference type="SAM" id="Phobius"/>
    </source>
</evidence>
<feature type="transmembrane region" description="Helical" evidence="2">
    <location>
        <begin position="36"/>
        <end position="55"/>
    </location>
</feature>
<dbReference type="GO" id="GO:0015297">
    <property type="term" value="F:antiporter activity"/>
    <property type="evidence" value="ECO:0007669"/>
    <property type="project" value="InterPro"/>
</dbReference>
<dbReference type="GO" id="GO:0016020">
    <property type="term" value="C:membrane"/>
    <property type="evidence" value="ECO:0007669"/>
    <property type="project" value="InterPro"/>
</dbReference>
<proteinExistence type="inferred from homology"/>
<gene>
    <name evidence="3" type="ORF">FRX31_020737</name>
</gene>
<evidence type="ECO:0000313" key="3">
    <source>
        <dbReference type="EMBL" id="KAF5189670.1"/>
    </source>
</evidence>
<keyword evidence="4" id="KW-1185">Reference proteome</keyword>
<keyword evidence="2" id="KW-0472">Membrane</keyword>
<keyword evidence="2" id="KW-0812">Transmembrane</keyword>
<dbReference type="InterPro" id="IPR002528">
    <property type="entry name" value="MATE_fam"/>
</dbReference>
<dbReference type="PANTHER" id="PTHR11206">
    <property type="entry name" value="MULTIDRUG RESISTANCE PROTEIN"/>
    <property type="match status" value="1"/>
</dbReference>
<keyword evidence="2" id="KW-1133">Transmembrane helix</keyword>
<feature type="transmembrane region" description="Helical" evidence="2">
    <location>
        <begin position="121"/>
        <end position="146"/>
    </location>
</feature>
<dbReference type="OrthoDB" id="2126698at2759"/>
<name>A0A7J6VZP6_THATH</name>
<dbReference type="Pfam" id="PF01554">
    <property type="entry name" value="MatE"/>
    <property type="match status" value="1"/>
</dbReference>
<dbReference type="AlphaFoldDB" id="A0A7J6VZP6"/>
<dbReference type="GO" id="GO:0042910">
    <property type="term" value="F:xenobiotic transmembrane transporter activity"/>
    <property type="evidence" value="ECO:0007669"/>
    <property type="project" value="InterPro"/>
</dbReference>
<organism evidence="3 4">
    <name type="scientific">Thalictrum thalictroides</name>
    <name type="common">Rue-anemone</name>
    <name type="synonym">Anemone thalictroides</name>
    <dbReference type="NCBI Taxonomy" id="46969"/>
    <lineage>
        <taxon>Eukaryota</taxon>
        <taxon>Viridiplantae</taxon>
        <taxon>Streptophyta</taxon>
        <taxon>Embryophyta</taxon>
        <taxon>Tracheophyta</taxon>
        <taxon>Spermatophyta</taxon>
        <taxon>Magnoliopsida</taxon>
        <taxon>Ranunculales</taxon>
        <taxon>Ranunculaceae</taxon>
        <taxon>Thalictroideae</taxon>
        <taxon>Thalictrum</taxon>
    </lineage>
</organism>
<comment type="caution">
    <text evidence="3">The sequence shown here is derived from an EMBL/GenBank/DDBJ whole genome shotgun (WGS) entry which is preliminary data.</text>
</comment>
<protein>
    <submittedName>
        <fullName evidence="3">Detoxification-like protein</fullName>
    </submittedName>
</protein>
<reference evidence="3 4" key="1">
    <citation type="submission" date="2020-06" db="EMBL/GenBank/DDBJ databases">
        <title>Transcriptomic and genomic resources for Thalictrum thalictroides and T. hernandezii: Facilitating candidate gene discovery in an emerging model plant lineage.</title>
        <authorList>
            <person name="Arias T."/>
            <person name="Riano-Pachon D.M."/>
            <person name="Di Stilio V.S."/>
        </authorList>
    </citation>
    <scope>NUCLEOTIDE SEQUENCE [LARGE SCALE GENOMIC DNA]</scope>
    <source>
        <strain evidence="4">cv. WT478/WT964</strain>
        <tissue evidence="3">Leaves</tissue>
    </source>
</reference>
<sequence length="193" mass="21317">MVISSGIASLLHIPLCWILVFKSGLGNKGAALANTISYWINVLFLMLCVQFSPACSKSWTGFSKEALYDVHNFLKLAIPSAIMICLEYLAFEMVVLLSGLLSKYQARDVSVINKELETQEMRLVIHVMVILAVTEGIIVGTATLLLRRVWGKLYSNEEDVIRYVATMLPLLALSNFSDGIQYVVSGGHTTLSQ</sequence>
<evidence type="ECO:0000256" key="1">
    <source>
        <dbReference type="ARBA" id="ARBA00010199"/>
    </source>
</evidence>
<dbReference type="EMBL" id="JABWDY010025148">
    <property type="protein sequence ID" value="KAF5189670.1"/>
    <property type="molecule type" value="Genomic_DNA"/>
</dbReference>
<evidence type="ECO:0000313" key="4">
    <source>
        <dbReference type="Proteomes" id="UP000554482"/>
    </source>
</evidence>
<feature type="transmembrane region" description="Helical" evidence="2">
    <location>
        <begin position="76"/>
        <end position="101"/>
    </location>
</feature>
<comment type="similarity">
    <text evidence="1">Belongs to the multi antimicrobial extrusion (MATE) (TC 2.A.66.1) family.</text>
</comment>